<organism evidence="1 2">
    <name type="scientific">Corynebacterium liangguodongii</name>
    <dbReference type="NCBI Taxonomy" id="2079535"/>
    <lineage>
        <taxon>Bacteria</taxon>
        <taxon>Bacillati</taxon>
        <taxon>Actinomycetota</taxon>
        <taxon>Actinomycetes</taxon>
        <taxon>Mycobacteriales</taxon>
        <taxon>Corynebacteriaceae</taxon>
        <taxon>Corynebacterium</taxon>
    </lineage>
</organism>
<evidence type="ECO:0000313" key="2">
    <source>
        <dbReference type="Proteomes" id="UP000244754"/>
    </source>
</evidence>
<sequence length="282" mass="29407">MWRGVIALAAAAALASCSVNPLAGPASPLDSARARNQSRHVSERFEDHPVVIDDPSGVETSRLFFSASETVVVTDGTVEAQLRGASVAVTAHAPMISYSPQRHVEVIREIERLKAHTVLTVGQVALAPTTGALRLQRDPGGLEALHTMTSLRFDIRDVPGSGDPGAAVSAVAGLPGDPPTWLRTPDAPAIMPGAAARPFPLQSRRDADMAPVVVATRESSLASVTNARSFGASVEVLDEPDPRRSDGALYAMAGLADGALIALGPQFGSAAELTRNIMQAEE</sequence>
<dbReference type="Proteomes" id="UP000244754">
    <property type="component" value="Chromosome"/>
</dbReference>
<evidence type="ECO:0000313" key="1">
    <source>
        <dbReference type="EMBL" id="AWB85054.1"/>
    </source>
</evidence>
<dbReference type="EMBL" id="CP026948">
    <property type="protein sequence ID" value="AWB85054.1"/>
    <property type="molecule type" value="Genomic_DNA"/>
</dbReference>
<keyword evidence="2" id="KW-1185">Reference proteome</keyword>
<dbReference type="AlphaFoldDB" id="A0A2S0WH53"/>
<proteinExistence type="predicted"/>
<dbReference type="PROSITE" id="PS51257">
    <property type="entry name" value="PROKAR_LIPOPROTEIN"/>
    <property type="match status" value="1"/>
</dbReference>
<protein>
    <submittedName>
        <fullName evidence="1">Uncharacterized protein</fullName>
    </submittedName>
</protein>
<accession>A0A2S0WH53</accession>
<name>A0A2S0WH53_9CORY</name>
<dbReference type="KEGG" id="clia:C3E79_04760"/>
<gene>
    <name evidence="1" type="ORF">C3E79_04760</name>
</gene>
<reference evidence="2" key="1">
    <citation type="submission" date="2018-01" db="EMBL/GenBank/DDBJ databases">
        <authorList>
            <person name="Li J."/>
        </authorList>
    </citation>
    <scope>NUCLEOTIDE SEQUENCE [LARGE SCALE GENOMIC DNA]</scope>
    <source>
        <strain evidence="2">2184</strain>
    </source>
</reference>
<dbReference type="OrthoDB" id="4419104at2"/>